<dbReference type="SMART" id="SM00382">
    <property type="entry name" value="AAA"/>
    <property type="match status" value="1"/>
</dbReference>
<dbReference type="InterPro" id="IPR003593">
    <property type="entry name" value="AAA+_ATPase"/>
</dbReference>
<comment type="similarity">
    <text evidence="1">Belongs to the ABC transporter superfamily.</text>
</comment>
<gene>
    <name evidence="7" type="primary">artM</name>
    <name evidence="7" type="ORF">PEL8287_02011</name>
</gene>
<evidence type="ECO:0000313" key="8">
    <source>
        <dbReference type="Proteomes" id="UP000193827"/>
    </source>
</evidence>
<dbReference type="Gene3D" id="3.40.50.300">
    <property type="entry name" value="P-loop containing nucleotide triphosphate hydrolases"/>
    <property type="match status" value="1"/>
</dbReference>
<organism evidence="7 8">
    <name type="scientific">Roseovarius litorisediminis</name>
    <dbReference type="NCBI Taxonomy" id="1312363"/>
    <lineage>
        <taxon>Bacteria</taxon>
        <taxon>Pseudomonadati</taxon>
        <taxon>Pseudomonadota</taxon>
        <taxon>Alphaproteobacteria</taxon>
        <taxon>Rhodobacterales</taxon>
        <taxon>Roseobacteraceae</taxon>
        <taxon>Roseovarius</taxon>
    </lineage>
</organism>
<proteinExistence type="inferred from homology"/>
<dbReference type="GO" id="GO:0016887">
    <property type="term" value="F:ATP hydrolysis activity"/>
    <property type="evidence" value="ECO:0007669"/>
    <property type="project" value="InterPro"/>
</dbReference>
<dbReference type="Proteomes" id="UP000193827">
    <property type="component" value="Unassembled WGS sequence"/>
</dbReference>
<keyword evidence="8" id="KW-1185">Reference proteome</keyword>
<dbReference type="InterPro" id="IPR050763">
    <property type="entry name" value="ABC_transporter_ATP-binding"/>
</dbReference>
<evidence type="ECO:0000256" key="1">
    <source>
        <dbReference type="ARBA" id="ARBA00005417"/>
    </source>
</evidence>
<evidence type="ECO:0000259" key="6">
    <source>
        <dbReference type="PROSITE" id="PS50893"/>
    </source>
</evidence>
<dbReference type="InterPro" id="IPR017871">
    <property type="entry name" value="ABC_transporter-like_CS"/>
</dbReference>
<dbReference type="Pfam" id="PF00005">
    <property type="entry name" value="ABC_tran"/>
    <property type="match status" value="1"/>
</dbReference>
<dbReference type="PROSITE" id="PS50893">
    <property type="entry name" value="ABC_TRANSPORTER_2"/>
    <property type="match status" value="1"/>
</dbReference>
<keyword evidence="2" id="KW-0813">Transport</keyword>
<dbReference type="SUPFAM" id="SSF52540">
    <property type="entry name" value="P-loop containing nucleoside triphosphate hydrolases"/>
    <property type="match status" value="1"/>
</dbReference>
<dbReference type="PROSITE" id="PS00211">
    <property type="entry name" value="ABC_TRANSPORTER_1"/>
    <property type="match status" value="1"/>
</dbReference>
<dbReference type="GO" id="GO:0005524">
    <property type="term" value="F:ATP binding"/>
    <property type="evidence" value="ECO:0007669"/>
    <property type="project" value="UniProtKB-KW"/>
</dbReference>
<protein>
    <submittedName>
        <fullName evidence="7">Arginine transport ATP-binding protein ArtM</fullName>
    </submittedName>
</protein>
<dbReference type="InterPro" id="IPR003439">
    <property type="entry name" value="ABC_transporter-like_ATP-bd"/>
</dbReference>
<feature type="domain" description="ABC transporter" evidence="6">
    <location>
        <begin position="7"/>
        <end position="231"/>
    </location>
</feature>
<accession>A0A1Y5SH25</accession>
<evidence type="ECO:0000313" key="7">
    <source>
        <dbReference type="EMBL" id="SLN40631.1"/>
    </source>
</evidence>
<dbReference type="PANTHER" id="PTHR42711">
    <property type="entry name" value="ABC TRANSPORTER ATP-BINDING PROTEIN"/>
    <property type="match status" value="1"/>
</dbReference>
<dbReference type="AlphaFoldDB" id="A0A1Y5SH25"/>
<evidence type="ECO:0000256" key="2">
    <source>
        <dbReference type="ARBA" id="ARBA00022448"/>
    </source>
</evidence>
<sequence>MSELFPLTVQGAKVQRRGKVLLGPVDLTLEGQGVTVVIGPNGAGKTSLLKMLHGIVRLSAGKVTWACGQTEAQRRQGFVFQAPVMLRRTVLENLTYPLQLANMAKPEAMARAKDWTQRIGLGDAQTRQATVLSGGERQKLALARALIRDPDVLFLDEPCASLDGRAMREIEEILQAAAKSGTRIIMSTHDMGQARRLATEVIFILRGKVHEFAQAGAFFNSAQTVQAREFLNGDIVE</sequence>
<dbReference type="EMBL" id="FWFL01000004">
    <property type="protein sequence ID" value="SLN40631.1"/>
    <property type="molecule type" value="Genomic_DNA"/>
</dbReference>
<keyword evidence="5 7" id="KW-0067">ATP-binding</keyword>
<evidence type="ECO:0000256" key="3">
    <source>
        <dbReference type="ARBA" id="ARBA00022458"/>
    </source>
</evidence>
<dbReference type="InterPro" id="IPR027417">
    <property type="entry name" value="P-loop_NTPase"/>
</dbReference>
<evidence type="ECO:0000256" key="4">
    <source>
        <dbReference type="ARBA" id="ARBA00022741"/>
    </source>
</evidence>
<name>A0A1Y5SH25_9RHOB</name>
<evidence type="ECO:0000256" key="5">
    <source>
        <dbReference type="ARBA" id="ARBA00022840"/>
    </source>
</evidence>
<dbReference type="PANTHER" id="PTHR42711:SF5">
    <property type="entry name" value="ABC TRANSPORTER ATP-BINDING PROTEIN NATA"/>
    <property type="match status" value="1"/>
</dbReference>
<dbReference type="RefSeq" id="WP_085892220.1">
    <property type="nucleotide sequence ID" value="NZ_FWFL01000004.1"/>
</dbReference>
<keyword evidence="4" id="KW-0547">Nucleotide-binding</keyword>
<reference evidence="7 8" key="1">
    <citation type="submission" date="2017-03" db="EMBL/GenBank/DDBJ databases">
        <authorList>
            <person name="Afonso C.L."/>
            <person name="Miller P.J."/>
            <person name="Scott M.A."/>
            <person name="Spackman E."/>
            <person name="Goraichik I."/>
            <person name="Dimitrov K.M."/>
            <person name="Suarez D.L."/>
            <person name="Swayne D.E."/>
        </authorList>
    </citation>
    <scope>NUCLEOTIDE SEQUENCE [LARGE SCALE GENOMIC DNA]</scope>
    <source>
        <strain evidence="7 8">CECT 8287</strain>
    </source>
</reference>
<keyword evidence="3" id="KW-0536">Nodulation</keyword>